<dbReference type="Proteomes" id="UP000215086">
    <property type="component" value="Chromosome"/>
</dbReference>
<organism evidence="1 2">
    <name type="scientific">Thermogutta terrifontis</name>
    <dbReference type="NCBI Taxonomy" id="1331910"/>
    <lineage>
        <taxon>Bacteria</taxon>
        <taxon>Pseudomonadati</taxon>
        <taxon>Planctomycetota</taxon>
        <taxon>Planctomycetia</taxon>
        <taxon>Pirellulales</taxon>
        <taxon>Thermoguttaceae</taxon>
        <taxon>Thermogutta</taxon>
    </lineage>
</organism>
<dbReference type="EMBL" id="CP018477">
    <property type="protein sequence ID" value="ASV72759.1"/>
    <property type="molecule type" value="Genomic_DNA"/>
</dbReference>
<gene>
    <name evidence="1" type="ORF">THTE_0157</name>
</gene>
<name>A0A286R9X4_9BACT</name>
<evidence type="ECO:0000313" key="1">
    <source>
        <dbReference type="EMBL" id="ASV72759.1"/>
    </source>
</evidence>
<accession>A0A286R9X4</accession>
<sequence length="46" mass="5736">MASLYRLHGETVCRYRYRRHRREVLEKFDKIRCMRISQSMESLMAQ</sequence>
<proteinExistence type="predicted"/>
<reference evidence="1 2" key="1">
    <citation type="journal article" name="Front. Microbiol.">
        <title>Sugar Metabolism of the First Thermophilic Planctomycete Thermogutta terrifontis: Comparative Genomic and Transcriptomic Approaches.</title>
        <authorList>
            <person name="Elcheninov A.G."/>
            <person name="Menzel P."/>
            <person name="Gudbergsdottir S.R."/>
            <person name="Slesarev A.I."/>
            <person name="Kadnikov V.V."/>
            <person name="Krogh A."/>
            <person name="Bonch-Osmolovskaya E.A."/>
            <person name="Peng X."/>
            <person name="Kublanov I.V."/>
        </authorList>
    </citation>
    <scope>NUCLEOTIDE SEQUENCE [LARGE SCALE GENOMIC DNA]</scope>
    <source>
        <strain evidence="1 2">R1</strain>
    </source>
</reference>
<evidence type="ECO:0000313" key="2">
    <source>
        <dbReference type="Proteomes" id="UP000215086"/>
    </source>
</evidence>
<dbReference type="AlphaFoldDB" id="A0A286R9X4"/>
<protein>
    <submittedName>
        <fullName evidence="1">Uncharacterized protein</fullName>
    </submittedName>
</protein>
<keyword evidence="2" id="KW-1185">Reference proteome</keyword>
<dbReference type="KEGG" id="ttf:THTE_0157"/>